<dbReference type="EMBL" id="CP029187">
    <property type="protein sequence ID" value="AWI26807.1"/>
    <property type="molecule type" value="Genomic_DNA"/>
</dbReference>
<evidence type="ECO:0000256" key="1">
    <source>
        <dbReference type="SAM" id="SignalP"/>
    </source>
</evidence>
<gene>
    <name evidence="2" type="ORF">HYN49_13370</name>
</gene>
<evidence type="ECO:0000313" key="2">
    <source>
        <dbReference type="EMBL" id="AWI26807.1"/>
    </source>
</evidence>
<feature type="chain" id="PRO_5015515613" evidence="1">
    <location>
        <begin position="19"/>
        <end position="153"/>
    </location>
</feature>
<organism evidence="2 3">
    <name type="scientific">Flavobacterium pallidum</name>
    <dbReference type="NCBI Taxonomy" id="2172098"/>
    <lineage>
        <taxon>Bacteria</taxon>
        <taxon>Pseudomonadati</taxon>
        <taxon>Bacteroidota</taxon>
        <taxon>Flavobacteriia</taxon>
        <taxon>Flavobacteriales</taxon>
        <taxon>Flavobacteriaceae</taxon>
        <taxon>Flavobacterium</taxon>
    </lineage>
</organism>
<keyword evidence="1" id="KW-0732">Signal</keyword>
<dbReference type="Proteomes" id="UP000244937">
    <property type="component" value="Chromosome"/>
</dbReference>
<dbReference type="RefSeq" id="WP_108904584.1">
    <property type="nucleotide sequence ID" value="NZ_CP029187.1"/>
</dbReference>
<accession>A0A2S1SKE4</accession>
<dbReference type="AlphaFoldDB" id="A0A2S1SKE4"/>
<protein>
    <submittedName>
        <fullName evidence="2">Uncharacterized protein</fullName>
    </submittedName>
</protein>
<feature type="signal peptide" evidence="1">
    <location>
        <begin position="1"/>
        <end position="18"/>
    </location>
</feature>
<proteinExistence type="predicted"/>
<reference evidence="2 3" key="1">
    <citation type="submission" date="2018-05" db="EMBL/GenBank/DDBJ databases">
        <title>Genome sequencing of Flavobacterium sp. HYN0049.</title>
        <authorList>
            <person name="Yi H."/>
            <person name="Baek C."/>
        </authorList>
    </citation>
    <scope>NUCLEOTIDE SEQUENCE [LARGE SCALE GENOMIC DNA]</scope>
    <source>
        <strain evidence="2 3">HYN0049</strain>
    </source>
</reference>
<keyword evidence="3" id="KW-1185">Reference proteome</keyword>
<dbReference type="KEGG" id="fpal:HYN49_13370"/>
<name>A0A2S1SKE4_9FLAO</name>
<evidence type="ECO:0000313" key="3">
    <source>
        <dbReference type="Proteomes" id="UP000244937"/>
    </source>
</evidence>
<sequence>MKLIITFFCFLFPLLLFSQTLSIDAHKKFADSIVNHIEEERIDGVIRYSHGRKDGKQIRELMTNTLILKNLNKTIRICYRERHPETDEELNIYFLDDKLIYAEKVTWRKKKFFKQIFYYENESLIHSENSKEAGLDSIDVLIEARSLFKQASS</sequence>